<protein>
    <submittedName>
        <fullName evidence="1">Uncharacterized protein</fullName>
    </submittedName>
</protein>
<accession>W9CE62</accession>
<organism evidence="1 2">
    <name type="scientific">Sclerotinia borealis (strain F-4128)</name>
    <dbReference type="NCBI Taxonomy" id="1432307"/>
    <lineage>
        <taxon>Eukaryota</taxon>
        <taxon>Fungi</taxon>
        <taxon>Dikarya</taxon>
        <taxon>Ascomycota</taxon>
        <taxon>Pezizomycotina</taxon>
        <taxon>Leotiomycetes</taxon>
        <taxon>Helotiales</taxon>
        <taxon>Sclerotiniaceae</taxon>
        <taxon>Sclerotinia</taxon>
    </lineage>
</organism>
<name>W9CE62_SCLBF</name>
<gene>
    <name evidence="1" type="ORF">SBOR_5464</name>
</gene>
<dbReference type="EMBL" id="AYSA01000265">
    <property type="protein sequence ID" value="ESZ94143.1"/>
    <property type="molecule type" value="Genomic_DNA"/>
</dbReference>
<comment type="caution">
    <text evidence="1">The sequence shown here is derived from an EMBL/GenBank/DDBJ whole genome shotgun (WGS) entry which is preliminary data.</text>
</comment>
<proteinExistence type="predicted"/>
<reference evidence="1 2" key="1">
    <citation type="journal article" date="2014" name="Genome Announc.">
        <title>Draft genome sequence of Sclerotinia borealis, a psychrophilic plant pathogenic fungus.</title>
        <authorList>
            <person name="Mardanov A.V."/>
            <person name="Beletsky A.V."/>
            <person name="Kadnikov V.V."/>
            <person name="Ignatov A.N."/>
            <person name="Ravin N.V."/>
        </authorList>
    </citation>
    <scope>NUCLEOTIDE SEQUENCE [LARGE SCALE GENOMIC DNA]</scope>
    <source>
        <strain evidence="2">F-4157</strain>
    </source>
</reference>
<evidence type="ECO:0000313" key="2">
    <source>
        <dbReference type="Proteomes" id="UP000019487"/>
    </source>
</evidence>
<dbReference type="AlphaFoldDB" id="W9CE62"/>
<dbReference type="Proteomes" id="UP000019487">
    <property type="component" value="Unassembled WGS sequence"/>
</dbReference>
<keyword evidence="2" id="KW-1185">Reference proteome</keyword>
<dbReference type="HOGENOM" id="CLU_079137_0_0_1"/>
<dbReference type="OrthoDB" id="3530301at2759"/>
<sequence length="306" mass="34909">MADQATPPKGGQRASRTYQTVLPELGRLLLSQHLPSVDGKVVTVDEFAAVVEKSTELIRSKKLFLQLQIFRPDYVQFLIDREAWETFCGGPTQKEHPNYRRFPVQDPRINNPLPQYFDPGTITPDSYGLIYRDNVHPNCPNCNCGTLATQDDYVNTSLYDDGGTRITTAEGEYVAFKERLEKESRKMGYRDSDERWEKECEIVQAKEDERERRELEERGLAGVEGMEGGVEEMVVNAKDVEGNVLKEDVKDNVKVDVKEKVQVKEDVKMKVQVKDGEGTLVGENAKMMAKIKGKKERKRMQHCITM</sequence>
<evidence type="ECO:0000313" key="1">
    <source>
        <dbReference type="EMBL" id="ESZ94143.1"/>
    </source>
</evidence>